<keyword evidence="2" id="KW-1185">Reference proteome</keyword>
<dbReference type="Proteomes" id="UP000295301">
    <property type="component" value="Unassembled WGS sequence"/>
</dbReference>
<dbReference type="InterPro" id="IPR021308">
    <property type="entry name" value="GfcB"/>
</dbReference>
<dbReference type="SUPFAM" id="SSF159270">
    <property type="entry name" value="YmcC-like"/>
    <property type="match status" value="1"/>
</dbReference>
<dbReference type="InterPro" id="IPR023373">
    <property type="entry name" value="YmcC_sf"/>
</dbReference>
<dbReference type="OrthoDB" id="6237231at2"/>
<comment type="caution">
    <text evidence="1">The sequence shown here is derived from an EMBL/GenBank/DDBJ whole genome shotgun (WGS) entry which is preliminary data.</text>
</comment>
<dbReference type="AlphaFoldDB" id="A0A4R5VES3"/>
<dbReference type="Gene3D" id="2.40.360.10">
    <property type="entry name" value="YmcC-like"/>
    <property type="match status" value="1"/>
</dbReference>
<organism evidence="1 2">
    <name type="scientific">Antarcticimicrobium luteum</name>
    <dbReference type="NCBI Taxonomy" id="2547397"/>
    <lineage>
        <taxon>Bacteria</taxon>
        <taxon>Pseudomonadati</taxon>
        <taxon>Pseudomonadota</taxon>
        <taxon>Alphaproteobacteria</taxon>
        <taxon>Rhodobacterales</taxon>
        <taxon>Paracoccaceae</taxon>
        <taxon>Antarcticimicrobium</taxon>
    </lineage>
</organism>
<dbReference type="Pfam" id="PF11102">
    <property type="entry name" value="YjbF"/>
    <property type="match status" value="1"/>
</dbReference>
<protein>
    <submittedName>
        <fullName evidence="1">YjbF family lipoprotein</fullName>
    </submittedName>
</protein>
<name>A0A4R5VES3_9RHOB</name>
<dbReference type="EMBL" id="SMUV01000052">
    <property type="protein sequence ID" value="TDK50919.1"/>
    <property type="molecule type" value="Genomic_DNA"/>
</dbReference>
<gene>
    <name evidence="1" type="ORF">E1832_05085</name>
</gene>
<sequence>MGEGLGMNLRGLSLRSAALAAAALLAVSGCSRGTDAPPTQLQLLNAARTSAGAIAGKVRRTEAPARPPLTRAALEQVQVPVLEVTVERRGDWAFLFRTLERTDSSPGRIEQWSTEDSNVTISLRGGVLIATRGLGGDLLSSAVRVSDARPGPDGGGAHRQMIRNLDYRETALALSCDLVDLGPETIEIVERRHATRHLQQRCTGGGGRVVNDYWTDPRAGLVWQSRQWAGPHLGYLSLRRLVK</sequence>
<accession>A0A4R5VES3</accession>
<evidence type="ECO:0000313" key="1">
    <source>
        <dbReference type="EMBL" id="TDK50919.1"/>
    </source>
</evidence>
<keyword evidence="1" id="KW-0449">Lipoprotein</keyword>
<reference evidence="1 2" key="1">
    <citation type="submission" date="2019-03" db="EMBL/GenBank/DDBJ databases">
        <title>Ruegeria lutea sp. nov., a novel strain, isolated from marine sediment, the Masan Bay, South Korea.</title>
        <authorList>
            <person name="Kim J."/>
            <person name="Kim D.-Y."/>
            <person name="Lee S.-S."/>
        </authorList>
    </citation>
    <scope>NUCLEOTIDE SEQUENCE [LARGE SCALE GENOMIC DNA]</scope>
    <source>
        <strain evidence="1 2">318-1</strain>
    </source>
</reference>
<evidence type="ECO:0000313" key="2">
    <source>
        <dbReference type="Proteomes" id="UP000295301"/>
    </source>
</evidence>
<proteinExistence type="predicted"/>